<dbReference type="RefSeq" id="WP_197745058.1">
    <property type="nucleotide sequence ID" value="NZ_LR778175.1"/>
</dbReference>
<dbReference type="GO" id="GO:0015920">
    <property type="term" value="P:lipopolysaccharide transport"/>
    <property type="evidence" value="ECO:0007669"/>
    <property type="project" value="TreeGrafter"/>
</dbReference>
<feature type="transmembrane region" description="Helical" evidence="9">
    <location>
        <begin position="12"/>
        <end position="33"/>
    </location>
</feature>
<dbReference type="PANTHER" id="PTHR33529:SF2">
    <property type="entry name" value="LIPOPOLYSACCHARIDE EXPORT SYSTEM PERMEASE PROTEIN LPTG"/>
    <property type="match status" value="1"/>
</dbReference>
<evidence type="ECO:0000256" key="7">
    <source>
        <dbReference type="ARBA" id="ARBA00023136"/>
    </source>
</evidence>
<evidence type="ECO:0000256" key="4">
    <source>
        <dbReference type="ARBA" id="ARBA00022475"/>
    </source>
</evidence>
<dbReference type="GO" id="GO:0043190">
    <property type="term" value="C:ATP-binding cassette (ABC) transporter complex"/>
    <property type="evidence" value="ECO:0007669"/>
    <property type="project" value="InterPro"/>
</dbReference>
<comment type="subcellular location">
    <subcellularLocation>
        <location evidence="2">Cell membrane</location>
        <topology evidence="2">Multi-pass membrane protein</topology>
    </subcellularLocation>
</comment>
<evidence type="ECO:0000313" key="11">
    <source>
        <dbReference type="Proteomes" id="UP000516072"/>
    </source>
</evidence>
<dbReference type="InterPro" id="IPR005495">
    <property type="entry name" value="LptG/LptF_permease"/>
</dbReference>
<dbReference type="GO" id="GO:0055085">
    <property type="term" value="P:transmembrane transport"/>
    <property type="evidence" value="ECO:0007669"/>
    <property type="project" value="InterPro"/>
</dbReference>
<accession>A0A7G1Q908</accession>
<evidence type="ECO:0000256" key="9">
    <source>
        <dbReference type="SAM" id="Phobius"/>
    </source>
</evidence>
<dbReference type="Proteomes" id="UP000516072">
    <property type="component" value="Chromosome"/>
</dbReference>
<comment type="subunit">
    <text evidence="8">Component of the lipopolysaccharide transport and assembly complex. The LptBFG transporter is composed of two ATP-binding proteins (LptB) and two transmembrane proteins (LptF and LptG).</text>
</comment>
<reference evidence="10 11" key="1">
    <citation type="submission" date="2020-03" db="EMBL/GenBank/DDBJ databases">
        <authorList>
            <person name="Picone N."/>
        </authorList>
    </citation>
    <scope>NUCLEOTIDE SEQUENCE [LARGE SCALE GENOMIC DNA]</scope>
    <source>
        <strain evidence="10">NSCAC1</strain>
    </source>
</reference>
<dbReference type="AlphaFoldDB" id="A0A7G1Q908"/>
<protein>
    <submittedName>
        <fullName evidence="10">Permease YjgP/YjgQ family protein</fullName>
    </submittedName>
</protein>
<comment type="similarity">
    <text evidence="3">Belongs to the LptF/LptG family.</text>
</comment>
<evidence type="ECO:0000313" key="10">
    <source>
        <dbReference type="EMBL" id="CAB1275585.1"/>
    </source>
</evidence>
<keyword evidence="11" id="KW-1185">Reference proteome</keyword>
<evidence type="ECO:0000256" key="1">
    <source>
        <dbReference type="ARBA" id="ARBA00002265"/>
    </source>
</evidence>
<name>A0A7G1Q908_9GAMM</name>
<organism evidence="10 11">
    <name type="scientific">Candidatus Nitrosacidococcus tergens</name>
    <dbReference type="NCBI Taxonomy" id="553981"/>
    <lineage>
        <taxon>Bacteria</taxon>
        <taxon>Pseudomonadati</taxon>
        <taxon>Pseudomonadota</taxon>
        <taxon>Gammaproteobacteria</taxon>
        <taxon>Chromatiales</taxon>
        <taxon>Chromatiaceae</taxon>
        <taxon>Candidatus Nitrosacidococcus</taxon>
    </lineage>
</organism>
<dbReference type="KEGG" id="ntg:NSCAC_0738"/>
<comment type="function">
    <text evidence="1">Part of the ABC transporter complex LptBFG involved in the translocation of lipopolysaccharide (LPS) from the inner membrane to the outer membrane.</text>
</comment>
<gene>
    <name evidence="10" type="ORF">NSCAC_0738</name>
</gene>
<feature type="transmembrane region" description="Helical" evidence="9">
    <location>
        <begin position="269"/>
        <end position="291"/>
    </location>
</feature>
<dbReference type="PANTHER" id="PTHR33529">
    <property type="entry name" value="SLR0882 PROTEIN-RELATED"/>
    <property type="match status" value="1"/>
</dbReference>
<feature type="transmembrane region" description="Helical" evidence="9">
    <location>
        <begin position="326"/>
        <end position="350"/>
    </location>
</feature>
<dbReference type="InterPro" id="IPR030923">
    <property type="entry name" value="LptG"/>
</dbReference>
<keyword evidence="6 9" id="KW-1133">Transmembrane helix</keyword>
<dbReference type="NCBIfam" id="TIGR04408">
    <property type="entry name" value="LptG_lptG"/>
    <property type="match status" value="1"/>
</dbReference>
<evidence type="ECO:0000256" key="5">
    <source>
        <dbReference type="ARBA" id="ARBA00022692"/>
    </source>
</evidence>
<sequence length="354" mass="40131">MKILDRYLGQAIIHYTFLVLLVLISLHTFISFVTELDDVGHGSYEISHAIKYILYSIPQNIYDLLPVAVLLGSVLGLGNMASQSELIAMRAAGFSIERIIQSALSTGMIFVVMTALIGEIIAPPAERAADKLRSLTKVSVSSEQSREGFWTRTGDTFNRIGQVLASGEYRDIEIFEFDPQHKLRNITQAVRATYHNDGWHLKEVTQRRIFPKRVIINHVPEAIWKSRLNPEILQVVMVDPHEFSVWGLHHYIKYLRENKQATERHQQAFWSKIIAPFNALIMMFLAIPFVFGPLRSVSMGQRVLVGALVGIGFFLFNRLFNQAGLVFGFPLFLSAAFPSFLSLGIGMIMMRRVY</sequence>
<evidence type="ECO:0000256" key="6">
    <source>
        <dbReference type="ARBA" id="ARBA00022989"/>
    </source>
</evidence>
<evidence type="ECO:0000256" key="8">
    <source>
        <dbReference type="ARBA" id="ARBA00026081"/>
    </source>
</evidence>
<keyword evidence="4" id="KW-1003">Cell membrane</keyword>
<dbReference type="Pfam" id="PF03739">
    <property type="entry name" value="LptF_LptG"/>
    <property type="match status" value="1"/>
</dbReference>
<feature type="transmembrane region" description="Helical" evidence="9">
    <location>
        <begin position="303"/>
        <end position="320"/>
    </location>
</feature>
<evidence type="ECO:0000256" key="2">
    <source>
        <dbReference type="ARBA" id="ARBA00004651"/>
    </source>
</evidence>
<dbReference type="EMBL" id="LR778175">
    <property type="protein sequence ID" value="CAB1275585.1"/>
    <property type="molecule type" value="Genomic_DNA"/>
</dbReference>
<keyword evidence="7 9" id="KW-0472">Membrane</keyword>
<keyword evidence="5 9" id="KW-0812">Transmembrane</keyword>
<proteinExistence type="inferred from homology"/>
<feature type="transmembrane region" description="Helical" evidence="9">
    <location>
        <begin position="103"/>
        <end position="122"/>
    </location>
</feature>
<evidence type="ECO:0000256" key="3">
    <source>
        <dbReference type="ARBA" id="ARBA00007725"/>
    </source>
</evidence>